<name>A0A7W8A6C9_9ACTN</name>
<dbReference type="Proteomes" id="UP000568380">
    <property type="component" value="Unassembled WGS sequence"/>
</dbReference>
<proteinExistence type="predicted"/>
<protein>
    <submittedName>
        <fullName evidence="1">Uncharacterized protein</fullName>
    </submittedName>
</protein>
<evidence type="ECO:0000313" key="2">
    <source>
        <dbReference type="Proteomes" id="UP000568380"/>
    </source>
</evidence>
<gene>
    <name evidence="1" type="ORF">HNR40_005933</name>
</gene>
<dbReference type="AlphaFoldDB" id="A0A7W8A6C9"/>
<dbReference type="EMBL" id="JACHIN010000008">
    <property type="protein sequence ID" value="MBB5080446.1"/>
    <property type="molecule type" value="Genomic_DNA"/>
</dbReference>
<organism evidence="1 2">
    <name type="scientific">Nonomuraea endophytica</name>
    <dbReference type="NCBI Taxonomy" id="714136"/>
    <lineage>
        <taxon>Bacteria</taxon>
        <taxon>Bacillati</taxon>
        <taxon>Actinomycetota</taxon>
        <taxon>Actinomycetes</taxon>
        <taxon>Streptosporangiales</taxon>
        <taxon>Streptosporangiaceae</taxon>
        <taxon>Nonomuraea</taxon>
    </lineage>
</organism>
<accession>A0A7W8A6C9</accession>
<keyword evidence="2" id="KW-1185">Reference proteome</keyword>
<comment type="caution">
    <text evidence="1">The sequence shown here is derived from an EMBL/GenBank/DDBJ whole genome shotgun (WGS) entry which is preliminary data.</text>
</comment>
<sequence>MSPHPAPAQPGALKIDWDLAVPRADRVRVKDHTCCCRRVYYELCQGGGLRFIRRYTQERKQVIVHESTWFPAAKTNEIWTHLLNGEAH</sequence>
<evidence type="ECO:0000313" key="1">
    <source>
        <dbReference type="EMBL" id="MBB5080446.1"/>
    </source>
</evidence>
<reference evidence="1 2" key="1">
    <citation type="submission" date="2020-08" db="EMBL/GenBank/DDBJ databases">
        <title>Genomic Encyclopedia of Type Strains, Phase IV (KMG-IV): sequencing the most valuable type-strain genomes for metagenomic binning, comparative biology and taxonomic classification.</title>
        <authorList>
            <person name="Goeker M."/>
        </authorList>
    </citation>
    <scope>NUCLEOTIDE SEQUENCE [LARGE SCALE GENOMIC DNA]</scope>
    <source>
        <strain evidence="1 2">DSM 45385</strain>
    </source>
</reference>